<protein>
    <submittedName>
        <fullName evidence="10">Protein kinase domain-containing protein</fullName>
    </submittedName>
</protein>
<comment type="catalytic activity">
    <reaction evidence="7">
        <text>L-threonyl-[protein] + ATP = O-phospho-L-threonyl-[protein] + ADP + H(+)</text>
        <dbReference type="Rhea" id="RHEA:46608"/>
        <dbReference type="Rhea" id="RHEA-COMP:11060"/>
        <dbReference type="Rhea" id="RHEA-COMP:11605"/>
        <dbReference type="ChEBI" id="CHEBI:15378"/>
        <dbReference type="ChEBI" id="CHEBI:30013"/>
        <dbReference type="ChEBI" id="CHEBI:30616"/>
        <dbReference type="ChEBI" id="CHEBI:61977"/>
        <dbReference type="ChEBI" id="CHEBI:456216"/>
        <dbReference type="EC" id="2.7.11.1"/>
    </reaction>
</comment>
<evidence type="ECO:0000256" key="2">
    <source>
        <dbReference type="ARBA" id="ARBA00022527"/>
    </source>
</evidence>
<keyword evidence="5" id="KW-0418">Kinase</keyword>
<reference evidence="10" key="1">
    <citation type="submission" date="2015-05" db="UniProtKB">
        <authorList>
            <consortium name="EnsemblMetazoa"/>
        </authorList>
    </citation>
    <scope>IDENTIFICATION</scope>
</reference>
<dbReference type="SUPFAM" id="SSF56112">
    <property type="entry name" value="Protein kinase-like (PK-like)"/>
    <property type="match status" value="1"/>
</dbReference>
<organism evidence="10 11">
    <name type="scientific">Rhodnius prolixus</name>
    <name type="common">Triatomid bug</name>
    <dbReference type="NCBI Taxonomy" id="13249"/>
    <lineage>
        <taxon>Eukaryota</taxon>
        <taxon>Metazoa</taxon>
        <taxon>Ecdysozoa</taxon>
        <taxon>Arthropoda</taxon>
        <taxon>Hexapoda</taxon>
        <taxon>Insecta</taxon>
        <taxon>Pterygota</taxon>
        <taxon>Neoptera</taxon>
        <taxon>Paraneoptera</taxon>
        <taxon>Hemiptera</taxon>
        <taxon>Heteroptera</taxon>
        <taxon>Panheteroptera</taxon>
        <taxon>Cimicomorpha</taxon>
        <taxon>Reduviidae</taxon>
        <taxon>Triatominae</taxon>
        <taxon>Rhodnius</taxon>
    </lineage>
</organism>
<dbReference type="VEuPathDB" id="VectorBase:RPRC001325"/>
<dbReference type="InParanoid" id="T1HBB5"/>
<keyword evidence="6" id="KW-0067">ATP-binding</keyword>
<evidence type="ECO:0000313" key="10">
    <source>
        <dbReference type="EnsemblMetazoa" id="RPRC001325-PA"/>
    </source>
</evidence>
<dbReference type="GO" id="GO:0005737">
    <property type="term" value="C:cytoplasm"/>
    <property type="evidence" value="ECO:0007669"/>
    <property type="project" value="TreeGrafter"/>
</dbReference>
<dbReference type="GO" id="GO:0004674">
    <property type="term" value="F:protein serine/threonine kinase activity"/>
    <property type="evidence" value="ECO:0007669"/>
    <property type="project" value="UniProtKB-KW"/>
</dbReference>
<dbReference type="FunCoup" id="T1HBB5">
    <property type="interactions" value="95"/>
</dbReference>
<dbReference type="PROSITE" id="PS50011">
    <property type="entry name" value="PROTEIN_KINASE_DOM"/>
    <property type="match status" value="1"/>
</dbReference>
<dbReference type="PANTHER" id="PTHR48012">
    <property type="entry name" value="STERILE20-LIKE KINASE, ISOFORM B-RELATED"/>
    <property type="match status" value="1"/>
</dbReference>
<dbReference type="Gene3D" id="3.30.200.20">
    <property type="entry name" value="Phosphorylase Kinase, domain 1"/>
    <property type="match status" value="1"/>
</dbReference>
<feature type="domain" description="Protein kinase" evidence="9">
    <location>
        <begin position="24"/>
        <end position="281"/>
    </location>
</feature>
<dbReference type="STRING" id="13249.T1HBB5"/>
<dbReference type="Pfam" id="PF00069">
    <property type="entry name" value="Pkinase"/>
    <property type="match status" value="1"/>
</dbReference>
<comment type="similarity">
    <text evidence="1">Belongs to the protein kinase superfamily. STE Ser/Thr protein kinase family. STE20 subfamily.</text>
</comment>
<dbReference type="SMART" id="SM00220">
    <property type="entry name" value="S_TKc"/>
    <property type="match status" value="1"/>
</dbReference>
<dbReference type="InterPro" id="IPR008271">
    <property type="entry name" value="Ser/Thr_kinase_AS"/>
</dbReference>
<dbReference type="Gene3D" id="1.10.510.10">
    <property type="entry name" value="Transferase(Phosphotransferase) domain 1"/>
    <property type="match status" value="1"/>
</dbReference>
<dbReference type="AlphaFoldDB" id="T1HBB5"/>
<dbReference type="InterPro" id="IPR000719">
    <property type="entry name" value="Prot_kinase_dom"/>
</dbReference>
<keyword evidence="4" id="KW-0547">Nucleotide-binding</keyword>
<sequence length="289" mass="32816">MSAFNSPNFDGRKRGGKHFQVPSTPNLKLIGHGTGVHVYQWDRSGRRDIEQSPWALKKAFKEYSRPLITKRMEIEANILKKMDHPNIVLAMEECGISLGDLIENRNENKLGPFEPSLILKVILSVCKGLHYLHTEKKIIHGDLKSYNILIKGDFNQIKLCDFGVSFPIGDDGEIEDYVGTLCWSAPEVLVSGPITAKADIFALGLTIWEMLSLRPPHSPSDECCEQIESNTLSENDFRSEREYAYGKFLNYFYIDIDRKTKPLRPKLSLPLKICRKQSSFVCMCDCVGE</sequence>
<keyword evidence="2" id="KW-0723">Serine/threonine-protein kinase</keyword>
<dbReference type="OMA" id="MIMDIAH"/>
<comment type="catalytic activity">
    <reaction evidence="8">
        <text>L-seryl-[protein] + ATP = O-phospho-L-seryl-[protein] + ADP + H(+)</text>
        <dbReference type="Rhea" id="RHEA:17989"/>
        <dbReference type="Rhea" id="RHEA-COMP:9863"/>
        <dbReference type="Rhea" id="RHEA-COMP:11604"/>
        <dbReference type="ChEBI" id="CHEBI:15378"/>
        <dbReference type="ChEBI" id="CHEBI:29999"/>
        <dbReference type="ChEBI" id="CHEBI:30616"/>
        <dbReference type="ChEBI" id="CHEBI:83421"/>
        <dbReference type="ChEBI" id="CHEBI:456216"/>
        <dbReference type="EC" id="2.7.11.1"/>
    </reaction>
</comment>
<dbReference type="PROSITE" id="PS00108">
    <property type="entry name" value="PROTEIN_KINASE_ST"/>
    <property type="match status" value="1"/>
</dbReference>
<evidence type="ECO:0000313" key="11">
    <source>
        <dbReference type="Proteomes" id="UP000015103"/>
    </source>
</evidence>
<proteinExistence type="inferred from homology"/>
<evidence type="ECO:0000256" key="7">
    <source>
        <dbReference type="ARBA" id="ARBA00047899"/>
    </source>
</evidence>
<dbReference type="Proteomes" id="UP000015103">
    <property type="component" value="Unassembled WGS sequence"/>
</dbReference>
<accession>T1HBB5</accession>
<keyword evidence="11" id="KW-1185">Reference proteome</keyword>
<evidence type="ECO:0000256" key="4">
    <source>
        <dbReference type="ARBA" id="ARBA00022741"/>
    </source>
</evidence>
<dbReference type="eggNOG" id="KOG0192">
    <property type="taxonomic scope" value="Eukaryota"/>
</dbReference>
<evidence type="ECO:0000259" key="9">
    <source>
        <dbReference type="PROSITE" id="PS50011"/>
    </source>
</evidence>
<evidence type="ECO:0000256" key="1">
    <source>
        <dbReference type="ARBA" id="ARBA00008874"/>
    </source>
</evidence>
<dbReference type="PANTHER" id="PTHR48012:SF10">
    <property type="entry name" value="FI20177P1"/>
    <property type="match status" value="1"/>
</dbReference>
<dbReference type="InterPro" id="IPR011009">
    <property type="entry name" value="Kinase-like_dom_sf"/>
</dbReference>
<dbReference type="HOGENOM" id="CLU_044128_0_0_1"/>
<name>T1HBB5_RHOPR</name>
<dbReference type="EnsemblMetazoa" id="RPRC001325-RA">
    <property type="protein sequence ID" value="RPRC001325-PA"/>
    <property type="gene ID" value="RPRC001325"/>
</dbReference>
<dbReference type="EMBL" id="ACPB03005593">
    <property type="status" value="NOT_ANNOTATED_CDS"/>
    <property type="molecule type" value="Genomic_DNA"/>
</dbReference>
<evidence type="ECO:0000256" key="3">
    <source>
        <dbReference type="ARBA" id="ARBA00022679"/>
    </source>
</evidence>
<evidence type="ECO:0000256" key="5">
    <source>
        <dbReference type="ARBA" id="ARBA00022777"/>
    </source>
</evidence>
<evidence type="ECO:0000256" key="8">
    <source>
        <dbReference type="ARBA" id="ARBA00048679"/>
    </source>
</evidence>
<evidence type="ECO:0000256" key="6">
    <source>
        <dbReference type="ARBA" id="ARBA00022840"/>
    </source>
</evidence>
<dbReference type="GO" id="GO:0005524">
    <property type="term" value="F:ATP binding"/>
    <property type="evidence" value="ECO:0007669"/>
    <property type="project" value="UniProtKB-KW"/>
</dbReference>
<dbReference type="InterPro" id="IPR050629">
    <property type="entry name" value="STE20/SPS1-PAK"/>
</dbReference>
<keyword evidence="3" id="KW-0808">Transferase</keyword>